<reference evidence="3" key="1">
    <citation type="journal article" date="2019" name="Int. J. Syst. Evol. Microbiol.">
        <title>The Global Catalogue of Microorganisms (GCM) 10K type strain sequencing project: providing services to taxonomists for standard genome sequencing and annotation.</title>
        <authorList>
            <consortium name="The Broad Institute Genomics Platform"/>
            <consortium name="The Broad Institute Genome Sequencing Center for Infectious Disease"/>
            <person name="Wu L."/>
            <person name="Ma J."/>
        </authorList>
    </citation>
    <scope>NUCLEOTIDE SEQUENCE [LARGE SCALE GENOMIC DNA]</scope>
    <source>
        <strain evidence="3">CGMCC 4.1648</strain>
    </source>
</reference>
<comment type="caution">
    <text evidence="2">The sequence shown here is derived from an EMBL/GenBank/DDBJ whole genome shotgun (WGS) entry which is preliminary data.</text>
</comment>
<organism evidence="2 3">
    <name type="scientific">Streptomyces coeruleoprunus</name>
    <dbReference type="NCBI Taxonomy" id="285563"/>
    <lineage>
        <taxon>Bacteria</taxon>
        <taxon>Bacillati</taxon>
        <taxon>Actinomycetota</taxon>
        <taxon>Actinomycetes</taxon>
        <taxon>Kitasatosporales</taxon>
        <taxon>Streptomycetaceae</taxon>
        <taxon>Streptomyces</taxon>
    </lineage>
</organism>
<dbReference type="InterPro" id="IPR036182">
    <property type="entry name" value="PCuAC_sf"/>
</dbReference>
<evidence type="ECO:0000256" key="1">
    <source>
        <dbReference type="SAM" id="SignalP"/>
    </source>
</evidence>
<dbReference type="InterPro" id="IPR058248">
    <property type="entry name" value="Lxx211020-like"/>
</dbReference>
<dbReference type="Proteomes" id="UP001595829">
    <property type="component" value="Unassembled WGS sequence"/>
</dbReference>
<feature type="signal peptide" evidence="1">
    <location>
        <begin position="1"/>
        <end position="29"/>
    </location>
</feature>
<accession>A0ABV9XCQ3</accession>
<feature type="chain" id="PRO_5046517412" evidence="1">
    <location>
        <begin position="30"/>
        <end position="162"/>
    </location>
</feature>
<keyword evidence="3" id="KW-1185">Reference proteome</keyword>
<name>A0ABV9XCQ3_9ACTN</name>
<dbReference type="Pfam" id="PF04314">
    <property type="entry name" value="PCuAC"/>
    <property type="match status" value="1"/>
</dbReference>
<dbReference type="InterPro" id="IPR007410">
    <property type="entry name" value="LpqE-like"/>
</dbReference>
<evidence type="ECO:0000313" key="3">
    <source>
        <dbReference type="Proteomes" id="UP001595829"/>
    </source>
</evidence>
<dbReference type="PANTHER" id="PTHR36302">
    <property type="entry name" value="BLR7088 PROTEIN"/>
    <property type="match status" value="1"/>
</dbReference>
<dbReference type="SUPFAM" id="SSF110087">
    <property type="entry name" value="DR1885-like metal-binding protein"/>
    <property type="match status" value="1"/>
</dbReference>
<dbReference type="PANTHER" id="PTHR36302:SF1">
    <property type="entry name" value="COPPER CHAPERONE PCU(A)C"/>
    <property type="match status" value="1"/>
</dbReference>
<protein>
    <submittedName>
        <fullName evidence="2">Copper chaperone PCu(A)C</fullName>
    </submittedName>
</protein>
<sequence length="162" mass="17435">MNRRTTRTTRSTATAFASAIALVAGLALGGCSSADGSDAAPKLEVSGAFMPEPVNGEMAGGFLSITNLSGVDDTLTSVTSDLSDDVQLHETKDQKMQQVTSFPLPAHDELQLRRGGDHLMFMGLKRTPKQGDKVSIELHFQKSDPIKVELPVEARNHNPQHH</sequence>
<dbReference type="PROSITE" id="PS51257">
    <property type="entry name" value="PROKAR_LIPOPROTEIN"/>
    <property type="match status" value="1"/>
</dbReference>
<gene>
    <name evidence="2" type="ORF">ACFPM3_11170</name>
</gene>
<proteinExistence type="predicted"/>
<keyword evidence="1" id="KW-0732">Signal</keyword>
<dbReference type="Gene3D" id="2.60.40.1890">
    <property type="entry name" value="PCu(A)C copper chaperone"/>
    <property type="match status" value="1"/>
</dbReference>
<dbReference type="RefSeq" id="WP_345690629.1">
    <property type="nucleotide sequence ID" value="NZ_BAABIT010000001.1"/>
</dbReference>
<evidence type="ECO:0000313" key="2">
    <source>
        <dbReference type="EMBL" id="MFC5022692.1"/>
    </source>
</evidence>
<dbReference type="EMBL" id="JBHSJD010000007">
    <property type="protein sequence ID" value="MFC5022692.1"/>
    <property type="molecule type" value="Genomic_DNA"/>
</dbReference>